<dbReference type="AlphaFoldDB" id="A0A0Q9YVJ5"/>
<evidence type="ECO:0000313" key="3">
    <source>
        <dbReference type="EMBL" id="MCS5708318.1"/>
    </source>
</evidence>
<dbReference type="OrthoDB" id="5644612at2"/>
<dbReference type="EMBL" id="LKHV02000001">
    <property type="protein sequence ID" value="MCS5708318.1"/>
    <property type="molecule type" value="Genomic_DNA"/>
</dbReference>
<evidence type="ECO:0000256" key="1">
    <source>
        <dbReference type="SAM" id="Phobius"/>
    </source>
</evidence>
<name>A0A0Q9YVJ5_9GAMM</name>
<feature type="transmembrane region" description="Helical" evidence="1">
    <location>
        <begin position="26"/>
        <end position="50"/>
    </location>
</feature>
<feature type="transmembrane region" description="Helical" evidence="1">
    <location>
        <begin position="159"/>
        <end position="182"/>
    </location>
</feature>
<dbReference type="STRING" id="437022.CC99x_00325"/>
<evidence type="ECO:0000313" key="4">
    <source>
        <dbReference type="Proteomes" id="UP000051494"/>
    </source>
</evidence>
<keyword evidence="1" id="KW-0812">Transmembrane</keyword>
<gene>
    <name evidence="2" type="ORF">CC99x_00325</name>
    <name evidence="3" type="ORF">CC99x_005305</name>
</gene>
<accession>A0A0Q9YVJ5</accession>
<dbReference type="RefSeq" id="WP_057622958.1">
    <property type="nucleotide sequence ID" value="NZ_LKHV02000001.1"/>
</dbReference>
<keyword evidence="4" id="KW-1185">Reference proteome</keyword>
<reference evidence="3" key="3">
    <citation type="submission" date="2021-06" db="EMBL/GenBank/DDBJ databases">
        <title>Genomic Description and Analysis of Intracellular Bacteria, Candidatus Berkiella cookevillensis and Candidatus Berkiella aquae.</title>
        <authorList>
            <person name="Kidane D.T."/>
            <person name="Mehari Y.T."/>
            <person name="Rice F.C."/>
            <person name="Arivett B.A."/>
            <person name="Farone A.L."/>
            <person name="Berk S.G."/>
            <person name="Farone M.B."/>
        </authorList>
    </citation>
    <scope>NUCLEOTIDE SEQUENCE</scope>
    <source>
        <strain evidence="3">CC99</strain>
    </source>
</reference>
<evidence type="ECO:0008006" key="5">
    <source>
        <dbReference type="Google" id="ProtNLM"/>
    </source>
</evidence>
<sequence>MLETESFNLESAFSALTSSFYSLEKMLLVLSYIIGLFLVLRGLMMYRAFANQTYGSAQRGEIAGPMVFLIVGIMLIYLPSTMNASLQTIFGTSEIGQLSSLASYQSTDSSENWLNLQNIFIKYLKLVGFIAFLRGWIILSKMGHPGAQPGSIGKGITHIFGGVVLINLVDTINILGHTFGIIV</sequence>
<reference evidence="3" key="2">
    <citation type="journal article" date="2016" name="Genome Announc.">
        <title>Draft Genome Sequences of Two Novel Amoeba-Resistant Intranuclear Bacteria, 'Candidatus Berkiella cookevillensis' and 'Candidatus Berkiella aquae'.</title>
        <authorList>
            <person name="Mehari Y.T."/>
            <person name="Arivett B.A."/>
            <person name="Farone A.L."/>
            <person name="Gunderson J.H."/>
            <person name="Farone M.B."/>
        </authorList>
    </citation>
    <scope>NUCLEOTIDE SEQUENCE</scope>
    <source>
        <strain evidence="3">CC99</strain>
    </source>
</reference>
<feature type="transmembrane region" description="Helical" evidence="1">
    <location>
        <begin position="119"/>
        <end position="139"/>
    </location>
</feature>
<dbReference type="Proteomes" id="UP000051494">
    <property type="component" value="Unassembled WGS sequence"/>
</dbReference>
<keyword evidence="1" id="KW-1133">Transmembrane helix</keyword>
<protein>
    <recommendedName>
        <fullName evidence="5">Type IV secretion protein IcmC</fullName>
    </recommendedName>
</protein>
<organism evidence="2">
    <name type="scientific">Candidatus Berkiella cookevillensis</name>
    <dbReference type="NCBI Taxonomy" id="437022"/>
    <lineage>
        <taxon>Bacteria</taxon>
        <taxon>Pseudomonadati</taxon>
        <taxon>Pseudomonadota</taxon>
        <taxon>Gammaproteobacteria</taxon>
        <taxon>Candidatus Berkiellales</taxon>
        <taxon>Candidatus Berkiellaceae</taxon>
        <taxon>Candidatus Berkiella</taxon>
    </lineage>
</organism>
<proteinExistence type="predicted"/>
<feature type="transmembrane region" description="Helical" evidence="1">
    <location>
        <begin position="62"/>
        <end position="80"/>
    </location>
</feature>
<comment type="caution">
    <text evidence="2">The sequence shown here is derived from an EMBL/GenBank/DDBJ whole genome shotgun (WGS) entry which is preliminary data.</text>
</comment>
<dbReference type="EMBL" id="LKHV01000001">
    <property type="protein sequence ID" value="KRG20104.1"/>
    <property type="molecule type" value="Genomic_DNA"/>
</dbReference>
<evidence type="ECO:0000313" key="2">
    <source>
        <dbReference type="EMBL" id="KRG20104.1"/>
    </source>
</evidence>
<reference evidence="2" key="1">
    <citation type="submission" date="2015-09" db="EMBL/GenBank/DDBJ databases">
        <title>Draft Genome Sequences of Two Novel Amoeba-resistant Intranuclear Bacteria, Candidatus Berkiella cookevillensis and Candidatus Berkiella aquae.</title>
        <authorList>
            <person name="Mehari Y.T."/>
            <person name="Arivett B.A."/>
            <person name="Farone A.L."/>
            <person name="Gunderson J.H."/>
            <person name="Farone M.B."/>
        </authorList>
    </citation>
    <scope>NUCLEOTIDE SEQUENCE [LARGE SCALE GENOMIC DNA]</scope>
    <source>
        <strain evidence="2">CC99</strain>
    </source>
</reference>
<keyword evidence="1" id="KW-0472">Membrane</keyword>